<evidence type="ECO:0000256" key="1">
    <source>
        <dbReference type="SAM" id="MobiDB-lite"/>
    </source>
</evidence>
<evidence type="ECO:0000313" key="2">
    <source>
        <dbReference type="EMBL" id="CAD1820957.1"/>
    </source>
</evidence>
<dbReference type="AlphaFoldDB" id="A0A6V7NR30"/>
<sequence length="144" mass="15984">MKQPPPSSFMAEASQVQGQGGLGRWRRRSRWGWRWTTPTPSTSSPTSTSTTSPSTPTSSTPSPTISTTTTSIEFEGVGVFLALSESAVSSEVLIVRDWIEMRGWLHAIQSLLIRISTRCHLVQCFACLMNCKDMRLTHIEKARL</sequence>
<dbReference type="EMBL" id="LR862141">
    <property type="protein sequence ID" value="CAD1820957.1"/>
    <property type="molecule type" value="Genomic_DNA"/>
</dbReference>
<accession>A0A6V7NR30</accession>
<proteinExistence type="predicted"/>
<feature type="compositionally biased region" description="Low complexity" evidence="1">
    <location>
        <begin position="32"/>
        <end position="68"/>
    </location>
</feature>
<reference evidence="2" key="1">
    <citation type="submission" date="2020-07" db="EMBL/GenBank/DDBJ databases">
        <authorList>
            <person name="Lin J."/>
        </authorList>
    </citation>
    <scope>NUCLEOTIDE SEQUENCE</scope>
</reference>
<gene>
    <name evidence="2" type="ORF">CB5_LOCUS4168</name>
</gene>
<protein>
    <submittedName>
        <fullName evidence="2">Uncharacterized protein</fullName>
    </submittedName>
</protein>
<name>A0A6V7NR30_ANACO</name>
<feature type="region of interest" description="Disordered" evidence="1">
    <location>
        <begin position="1"/>
        <end position="68"/>
    </location>
</feature>
<organism evidence="2">
    <name type="scientific">Ananas comosus var. bracteatus</name>
    <name type="common">red pineapple</name>
    <dbReference type="NCBI Taxonomy" id="296719"/>
    <lineage>
        <taxon>Eukaryota</taxon>
        <taxon>Viridiplantae</taxon>
        <taxon>Streptophyta</taxon>
        <taxon>Embryophyta</taxon>
        <taxon>Tracheophyta</taxon>
        <taxon>Spermatophyta</taxon>
        <taxon>Magnoliopsida</taxon>
        <taxon>Liliopsida</taxon>
        <taxon>Poales</taxon>
        <taxon>Bromeliaceae</taxon>
        <taxon>Bromelioideae</taxon>
        <taxon>Ananas</taxon>
    </lineage>
</organism>